<keyword evidence="2" id="KW-1185">Reference proteome</keyword>
<name>A0AA39C421_9HYME</name>
<reference evidence="1" key="2">
    <citation type="submission" date="2023-03" db="EMBL/GenBank/DDBJ databases">
        <authorList>
            <person name="Inwood S.N."/>
            <person name="Skelly J.G."/>
            <person name="Guhlin J."/>
            <person name="Harrop T.W.R."/>
            <person name="Goldson S.G."/>
            <person name="Dearden P.K."/>
        </authorList>
    </citation>
    <scope>NUCLEOTIDE SEQUENCE</scope>
    <source>
        <strain evidence="1">Irish</strain>
        <tissue evidence="1">Whole body</tissue>
    </source>
</reference>
<sequence length="192" mass="22553">MGAMRDITNHFSPRTLRFFMRYMRMWPVEVFIELVKLIKFPLNRSEVVNLNAHIERRFWEKTHETADLNILEECNRKKSAGKNASDRTLPLTLHFNFPYTQTSYYEIVFILETVATSQEIAEAAYKAFWFYLPDSTIGRTCRQYLSIIITRARKPCVLTAEKFTIMSFKTSTLIFSKAISYFTILGQMNEAT</sequence>
<organism evidence="1 2">
    <name type="scientific">Microctonus aethiopoides</name>
    <dbReference type="NCBI Taxonomy" id="144406"/>
    <lineage>
        <taxon>Eukaryota</taxon>
        <taxon>Metazoa</taxon>
        <taxon>Ecdysozoa</taxon>
        <taxon>Arthropoda</taxon>
        <taxon>Hexapoda</taxon>
        <taxon>Insecta</taxon>
        <taxon>Pterygota</taxon>
        <taxon>Neoptera</taxon>
        <taxon>Endopterygota</taxon>
        <taxon>Hymenoptera</taxon>
        <taxon>Apocrita</taxon>
        <taxon>Ichneumonoidea</taxon>
        <taxon>Braconidae</taxon>
        <taxon>Euphorinae</taxon>
        <taxon>Microctonus</taxon>
    </lineage>
</organism>
<dbReference type="EMBL" id="JAQQBS010001425">
    <property type="protein sequence ID" value="KAK0157437.1"/>
    <property type="molecule type" value="Genomic_DNA"/>
</dbReference>
<protein>
    <submittedName>
        <fullName evidence="1">Uncharacterized protein</fullName>
    </submittedName>
</protein>
<evidence type="ECO:0000313" key="2">
    <source>
        <dbReference type="Proteomes" id="UP001168990"/>
    </source>
</evidence>
<reference evidence="1" key="1">
    <citation type="journal article" date="2023" name="bioRxiv">
        <title>Scaffold-level genome assemblies of two parasitoid biocontrol wasps reveal the parthenogenesis mechanism and an associated novel virus.</title>
        <authorList>
            <person name="Inwood S."/>
            <person name="Skelly J."/>
            <person name="Guhlin J."/>
            <person name="Harrop T."/>
            <person name="Goldson S."/>
            <person name="Dearden P."/>
        </authorList>
    </citation>
    <scope>NUCLEOTIDE SEQUENCE</scope>
    <source>
        <strain evidence="1">Irish</strain>
        <tissue evidence="1">Whole body</tissue>
    </source>
</reference>
<proteinExistence type="predicted"/>
<gene>
    <name evidence="1" type="ORF">PV328_011181</name>
</gene>
<evidence type="ECO:0000313" key="1">
    <source>
        <dbReference type="EMBL" id="KAK0157437.1"/>
    </source>
</evidence>
<accession>A0AA39C421</accession>
<dbReference type="AlphaFoldDB" id="A0AA39C421"/>
<comment type="caution">
    <text evidence="1">The sequence shown here is derived from an EMBL/GenBank/DDBJ whole genome shotgun (WGS) entry which is preliminary data.</text>
</comment>
<dbReference type="Proteomes" id="UP001168990">
    <property type="component" value="Unassembled WGS sequence"/>
</dbReference>